<feature type="domain" description="C2H2-type" evidence="14">
    <location>
        <begin position="271"/>
        <end position="299"/>
    </location>
</feature>
<dbReference type="InterPro" id="IPR058883">
    <property type="entry name" value="DZIP1_dom"/>
</dbReference>
<name>A0A6A4TW35_SCOMX</name>
<protein>
    <recommendedName>
        <fullName evidence="14">C2H2-type domain-containing protein</fullName>
    </recommendedName>
</protein>
<evidence type="ECO:0000256" key="4">
    <source>
        <dbReference type="ARBA" id="ARBA00022490"/>
    </source>
</evidence>
<accession>A0A6A4TW35</accession>
<organism evidence="15 16">
    <name type="scientific">Scophthalmus maximus</name>
    <name type="common">Turbot</name>
    <name type="synonym">Psetta maxima</name>
    <dbReference type="NCBI Taxonomy" id="52904"/>
    <lineage>
        <taxon>Eukaryota</taxon>
        <taxon>Metazoa</taxon>
        <taxon>Chordata</taxon>
        <taxon>Craniata</taxon>
        <taxon>Vertebrata</taxon>
        <taxon>Euteleostomi</taxon>
        <taxon>Actinopterygii</taxon>
        <taxon>Neopterygii</taxon>
        <taxon>Teleostei</taxon>
        <taxon>Neoteleostei</taxon>
        <taxon>Acanthomorphata</taxon>
        <taxon>Carangaria</taxon>
        <taxon>Pleuronectiformes</taxon>
        <taxon>Pleuronectoidei</taxon>
        <taxon>Scophthalmidae</taxon>
        <taxon>Scophthalmus</taxon>
    </lineage>
</organism>
<dbReference type="GO" id="GO:0005737">
    <property type="term" value="C:cytoplasm"/>
    <property type="evidence" value="ECO:0007669"/>
    <property type="project" value="TreeGrafter"/>
</dbReference>
<feature type="compositionally biased region" description="Basic and acidic residues" evidence="13">
    <location>
        <begin position="590"/>
        <end position="604"/>
    </location>
</feature>
<evidence type="ECO:0000256" key="12">
    <source>
        <dbReference type="SAM" id="Coils"/>
    </source>
</evidence>
<feature type="coiled-coil region" evidence="12">
    <location>
        <begin position="210"/>
        <end position="272"/>
    </location>
</feature>
<sequence>MQDPTKLVSPTRKKLILSADDYLKCAVHVWISSLDNSGPNVQSKKIVLIEECGEQLRRPPSTPCSPVDGRPTPTYTSNSSPFHNGVYYPYTSDTRGTHSSAGIPSLLSSPLSQHSASAASMTPSGATAAILPFSFRPRREIVDWQRLNEVDINRVMSKLDVDALQEHISTVAFCSLDGERCQRCRNPVDPALLKLLQLAQLTVEWVLHCQECLTADLHKAEEQLEAAGAEHRQLLELQSRQQEKEKALDAELKKSKKEVRELQSQLVFSSQKCPHCAKSFLTSDFLQRHMQRRHPDEYKSQVRSDVEKTSQLESLKLEKRSLEEQNVQLLQRLQVKEAQEKEQQSAHKDLQTELDRFRVEEIARTDRKIDDTRDGMRREMEFLYSRNAQALNELNQNQIATHENSTRSVSPQAQNVQKLEQRLKKQEKKWASVLQEIKTQHESEKNQIRNISSNPPTKVVEVPVKLSAAAPEPKAKRVVLEEPVFALDPIQELTEEEKDSSSASERRPVERKPAPLPEKKAPVMSGTLKRKLSIKKDMRPELEQAVAKALEDLGVKSNQNGLKNKELTSILAKVQSKRDRVAKGLPDYWQQRKEISSTLDEKMGGRTKGSDSSPESQARSRQSLQALQLRPRSSSLPSGVTKVTSRPAVKLSKTPQPAPRTKNTTHPKTSTPIIKPAPRTSSSDKESEEDDWDTEEEQPHKQQRGKSPQPRLIQATPVHIRAVQPRQPVARLSYSSNSQQPRGSASAVTKMADAKTESDGDDEEMWSEVSELQEIESAQLKNHKDQNGNVDKRNFESKVTVVARKIEQQFADRVVKIPAGGISILSGRRDVGQELKCTDLDESSGEERQEIFKPAPGSGTLRKSLDSPSTSAWGTSTGRSHKSGDLNETGTDSFLKSSLCSVSDISDSEDISDKHR</sequence>
<dbReference type="GO" id="GO:0036064">
    <property type="term" value="C:ciliary basal body"/>
    <property type="evidence" value="ECO:0007669"/>
    <property type="project" value="TreeGrafter"/>
</dbReference>
<evidence type="ECO:0000256" key="7">
    <source>
        <dbReference type="ARBA" id="ARBA00022833"/>
    </source>
</evidence>
<keyword evidence="4" id="KW-0963">Cytoplasm</keyword>
<keyword evidence="8 12" id="KW-0175">Coiled coil</keyword>
<feature type="compositionally biased region" description="Low complexity" evidence="13">
    <location>
        <begin position="616"/>
        <end position="638"/>
    </location>
</feature>
<dbReference type="PROSITE" id="PS00028">
    <property type="entry name" value="ZINC_FINGER_C2H2_1"/>
    <property type="match status" value="1"/>
</dbReference>
<keyword evidence="7" id="KW-0862">Zinc</keyword>
<evidence type="ECO:0000256" key="13">
    <source>
        <dbReference type="SAM" id="MobiDB-lite"/>
    </source>
</evidence>
<dbReference type="Gene3D" id="3.30.160.60">
    <property type="entry name" value="Classic Zinc Finger"/>
    <property type="match status" value="1"/>
</dbReference>
<comment type="subcellular location">
    <subcellularLocation>
        <location evidence="2">Cytoplasm</location>
        <location evidence="2">Cytoskeleton</location>
        <location evidence="2">Cilium basal body</location>
    </subcellularLocation>
    <subcellularLocation>
        <location evidence="1">Cytoplasm</location>
        <location evidence="1">Cytoskeleton</location>
        <location evidence="1">Microtubule organizing center</location>
        <location evidence="1">Centrosome</location>
        <location evidence="1">Centriole</location>
    </subcellularLocation>
</comment>
<keyword evidence="9" id="KW-0206">Cytoskeleton</keyword>
<keyword evidence="6 11" id="KW-0863">Zinc-finger</keyword>
<evidence type="ECO:0000256" key="9">
    <source>
        <dbReference type="ARBA" id="ARBA00023212"/>
    </source>
</evidence>
<reference evidence="15 16" key="1">
    <citation type="submission" date="2019-06" db="EMBL/GenBank/DDBJ databases">
        <title>Draft genomes of female and male turbot (Scophthalmus maximus).</title>
        <authorList>
            <person name="Xu H."/>
            <person name="Xu X.-W."/>
            <person name="Shao C."/>
            <person name="Chen S."/>
        </authorList>
    </citation>
    <scope>NUCLEOTIDE SEQUENCE [LARGE SCALE GENOMIC DNA]</scope>
    <source>
        <strain evidence="15">Ysfricsl-2016a</strain>
        <tissue evidence="15">Blood</tissue>
    </source>
</reference>
<gene>
    <name evidence="15" type="ORF">F2P81_002781</name>
</gene>
<feature type="compositionally biased region" description="Polar residues" evidence="13">
    <location>
        <begin position="661"/>
        <end position="672"/>
    </location>
</feature>
<evidence type="ECO:0000256" key="8">
    <source>
        <dbReference type="ARBA" id="ARBA00023054"/>
    </source>
</evidence>
<dbReference type="GO" id="GO:0005814">
    <property type="term" value="C:centriole"/>
    <property type="evidence" value="ECO:0007669"/>
    <property type="project" value="UniProtKB-SubCell"/>
</dbReference>
<comment type="caution">
    <text evidence="15">The sequence shown here is derived from an EMBL/GenBank/DDBJ whole genome shotgun (WGS) entry which is preliminary data.</text>
</comment>
<feature type="compositionally biased region" description="Polar residues" evidence="13">
    <location>
        <begin position="866"/>
        <end position="878"/>
    </location>
</feature>
<proteinExistence type="inferred from homology"/>
<dbReference type="Pfam" id="PF25977">
    <property type="entry name" value="DZIP1"/>
    <property type="match status" value="1"/>
</dbReference>
<evidence type="ECO:0000256" key="10">
    <source>
        <dbReference type="ARBA" id="ARBA00023273"/>
    </source>
</evidence>
<feature type="compositionally biased region" description="Basic and acidic residues" evidence="13">
    <location>
        <begin position="838"/>
        <end position="851"/>
    </location>
</feature>
<feature type="compositionally biased region" description="Polar residues" evidence="13">
    <location>
        <begin position="733"/>
        <end position="747"/>
    </location>
</feature>
<dbReference type="GO" id="GO:0008270">
    <property type="term" value="F:zinc ion binding"/>
    <property type="evidence" value="ECO:0007669"/>
    <property type="project" value="UniProtKB-KW"/>
</dbReference>
<evidence type="ECO:0000259" key="14">
    <source>
        <dbReference type="PROSITE" id="PS50157"/>
    </source>
</evidence>
<dbReference type="InterPro" id="IPR032714">
    <property type="entry name" value="DZIP1_N"/>
</dbReference>
<dbReference type="Proteomes" id="UP000438429">
    <property type="component" value="Unassembled WGS sequence"/>
</dbReference>
<evidence type="ECO:0000256" key="2">
    <source>
        <dbReference type="ARBA" id="ARBA00004120"/>
    </source>
</evidence>
<evidence type="ECO:0000256" key="6">
    <source>
        <dbReference type="ARBA" id="ARBA00022771"/>
    </source>
</evidence>
<feature type="coiled-coil region" evidence="12">
    <location>
        <begin position="305"/>
        <end position="353"/>
    </location>
</feature>
<dbReference type="Pfam" id="PF13815">
    <property type="entry name" value="Dzip-like_N"/>
    <property type="match status" value="1"/>
</dbReference>
<feature type="compositionally biased region" description="Acidic residues" evidence="13">
    <location>
        <begin position="686"/>
        <end position="696"/>
    </location>
</feature>
<dbReference type="PANTHER" id="PTHR21502:SF5">
    <property type="entry name" value="CILIUM ASSEMBLY PROTEIN DZIP1"/>
    <property type="match status" value="1"/>
</dbReference>
<feature type="region of interest" description="Disordered" evidence="13">
    <location>
        <begin position="838"/>
        <end position="889"/>
    </location>
</feature>
<dbReference type="SMART" id="SM00355">
    <property type="entry name" value="ZnF_C2H2"/>
    <property type="match status" value="1"/>
</dbReference>
<dbReference type="GO" id="GO:0060271">
    <property type="term" value="P:cilium assembly"/>
    <property type="evidence" value="ECO:0007669"/>
    <property type="project" value="TreeGrafter"/>
</dbReference>
<feature type="coiled-coil region" evidence="12">
    <location>
        <begin position="409"/>
        <end position="454"/>
    </location>
</feature>
<dbReference type="EMBL" id="VEVO01000002">
    <property type="protein sequence ID" value="KAF0046252.1"/>
    <property type="molecule type" value="Genomic_DNA"/>
</dbReference>
<feature type="region of interest" description="Disordered" evidence="13">
    <location>
        <begin position="574"/>
        <end position="768"/>
    </location>
</feature>
<keyword evidence="10" id="KW-0966">Cell projection</keyword>
<feature type="compositionally biased region" description="Acidic residues" evidence="13">
    <location>
        <begin position="759"/>
        <end position="768"/>
    </location>
</feature>
<feature type="compositionally biased region" description="Basic and acidic residues" evidence="13">
    <location>
        <begin position="504"/>
        <end position="521"/>
    </location>
</feature>
<evidence type="ECO:0000256" key="11">
    <source>
        <dbReference type="PROSITE-ProRule" id="PRU00042"/>
    </source>
</evidence>
<comment type="similarity">
    <text evidence="3">Belongs to the DZIP C2H2-type zinc-finger protein family.</text>
</comment>
<evidence type="ECO:0000256" key="5">
    <source>
        <dbReference type="ARBA" id="ARBA00022723"/>
    </source>
</evidence>
<keyword evidence="5" id="KW-0479">Metal-binding</keyword>
<evidence type="ECO:0000256" key="3">
    <source>
        <dbReference type="ARBA" id="ARBA00009131"/>
    </source>
</evidence>
<dbReference type="PANTHER" id="PTHR21502">
    <property type="entry name" value="ZINC FINGER PROTEIN DZIP1"/>
    <property type="match status" value="1"/>
</dbReference>
<dbReference type="InterPro" id="IPR013087">
    <property type="entry name" value="Znf_C2H2_type"/>
</dbReference>
<dbReference type="InterPro" id="IPR051241">
    <property type="entry name" value="DZIP_RILPL"/>
</dbReference>
<dbReference type="PROSITE" id="PS50157">
    <property type="entry name" value="ZINC_FINGER_C2H2_2"/>
    <property type="match status" value="1"/>
</dbReference>
<evidence type="ECO:0000256" key="1">
    <source>
        <dbReference type="ARBA" id="ARBA00004114"/>
    </source>
</evidence>
<evidence type="ECO:0000313" key="15">
    <source>
        <dbReference type="EMBL" id="KAF0046252.1"/>
    </source>
</evidence>
<feature type="region of interest" description="Disordered" evidence="13">
    <location>
        <begin position="57"/>
        <end position="78"/>
    </location>
</feature>
<evidence type="ECO:0000313" key="16">
    <source>
        <dbReference type="Proteomes" id="UP000438429"/>
    </source>
</evidence>
<dbReference type="AlphaFoldDB" id="A0A6A4TW35"/>
<feature type="region of interest" description="Disordered" evidence="13">
    <location>
        <begin position="490"/>
        <end position="536"/>
    </location>
</feature>